<protein>
    <submittedName>
        <fullName evidence="1">Uncharacterized protein</fullName>
    </submittedName>
</protein>
<accession>A0ACC2Z8F8</accession>
<gene>
    <name evidence="1" type="ORF">H2199_004195</name>
</gene>
<comment type="caution">
    <text evidence="1">The sequence shown here is derived from an EMBL/GenBank/DDBJ whole genome shotgun (WGS) entry which is preliminary data.</text>
</comment>
<keyword evidence="2" id="KW-1185">Reference proteome</keyword>
<dbReference type="EMBL" id="JAPDRP010000011">
    <property type="protein sequence ID" value="KAJ9643516.1"/>
    <property type="molecule type" value="Genomic_DNA"/>
</dbReference>
<reference evidence="1" key="1">
    <citation type="submission" date="2022-10" db="EMBL/GenBank/DDBJ databases">
        <title>Culturing micro-colonial fungi from biological soil crusts in the Mojave desert and describing Neophaeococcomyces mojavensis, and introducing the new genera and species Taxawa tesnikishii.</title>
        <authorList>
            <person name="Kurbessoian T."/>
            <person name="Stajich J.E."/>
        </authorList>
    </citation>
    <scope>NUCLEOTIDE SEQUENCE</scope>
    <source>
        <strain evidence="1">JES_115</strain>
    </source>
</reference>
<name>A0ACC2Z8F8_9PEZI</name>
<evidence type="ECO:0000313" key="1">
    <source>
        <dbReference type="EMBL" id="KAJ9643516.1"/>
    </source>
</evidence>
<organism evidence="1 2">
    <name type="scientific">Coniosporium tulheliwenetii</name>
    <dbReference type="NCBI Taxonomy" id="3383036"/>
    <lineage>
        <taxon>Eukaryota</taxon>
        <taxon>Fungi</taxon>
        <taxon>Dikarya</taxon>
        <taxon>Ascomycota</taxon>
        <taxon>Pezizomycotina</taxon>
        <taxon>Dothideomycetes</taxon>
        <taxon>Dothideomycetes incertae sedis</taxon>
        <taxon>Coniosporium</taxon>
    </lineage>
</organism>
<proteinExistence type="predicted"/>
<dbReference type="Proteomes" id="UP001172680">
    <property type="component" value="Unassembled WGS sequence"/>
</dbReference>
<sequence>MFVSRHWRMPKVVLGLLVLEFPLTVAMLTLFGIASPNLYRTKLWQEGADHGWNSDPSEVVYSFANYEPQKIPLVWSYFLTRFNLIVSVLSMFVLLTKVTLYVMHILYPLLSFFVHGLLLALYAYSLHGQSAPDTLDAERRRAWYITHSCSVASTNSLRGYCQQAKASFGVTACMVALFATHLILAIWSMIPTKQQRHARNTSVESTAEMAKQSLAEGMSPEQQWEQHRWQQQQQQQWEMQHYPRSPGSTGGLKSPMTPRTVAFRALDENGGSGDLPLRGQWQPQPYQSYQPYEPGR</sequence>
<evidence type="ECO:0000313" key="2">
    <source>
        <dbReference type="Proteomes" id="UP001172680"/>
    </source>
</evidence>